<dbReference type="Pfam" id="PF02721">
    <property type="entry name" value="DUF223"/>
    <property type="match status" value="1"/>
</dbReference>
<dbReference type="InterPro" id="IPR003871">
    <property type="entry name" value="RFA1B/D_OB_1st"/>
</dbReference>
<feature type="domain" description="Replication protein A 70 kDa DNA-binding subunit B/D first OB fold" evidence="1">
    <location>
        <begin position="16"/>
        <end position="82"/>
    </location>
</feature>
<evidence type="ECO:0000313" key="2">
    <source>
        <dbReference type="EMBL" id="KAK1379413.1"/>
    </source>
</evidence>
<protein>
    <recommendedName>
        <fullName evidence="1">Replication protein A 70 kDa DNA-binding subunit B/D first OB fold domain-containing protein</fullName>
    </recommendedName>
</protein>
<evidence type="ECO:0000259" key="1">
    <source>
        <dbReference type="Pfam" id="PF02721"/>
    </source>
</evidence>
<dbReference type="PANTHER" id="PTHR47165">
    <property type="entry name" value="OS03G0429900 PROTEIN"/>
    <property type="match status" value="1"/>
</dbReference>
<name>A0AAD8MPP8_9APIA</name>
<gene>
    <name evidence="2" type="ORF">POM88_026157</name>
</gene>
<accession>A0AAD8MPP8</accession>
<dbReference type="InterPro" id="IPR012340">
    <property type="entry name" value="NA-bd_OB-fold"/>
</dbReference>
<dbReference type="PANTHER" id="PTHR47165:SF4">
    <property type="entry name" value="OS03G0429900 PROTEIN"/>
    <property type="match status" value="1"/>
</dbReference>
<dbReference type="AlphaFoldDB" id="A0AAD8MPP8"/>
<sequence length="121" mass="13741">MWLTINGNGGDIVRYNLILLDCENTQMHAIVSPEIWQLFPNEIEEGSLCNITNLHVGPAFGQYRPVTHTQKMMSFMITTIVNVLPEDFVIPMHKFELVEIQDLHEHAADSIGDEKAQYSKG</sequence>
<dbReference type="Proteomes" id="UP001237642">
    <property type="component" value="Unassembled WGS sequence"/>
</dbReference>
<dbReference type="Gene3D" id="2.40.50.140">
    <property type="entry name" value="Nucleic acid-binding proteins"/>
    <property type="match status" value="1"/>
</dbReference>
<organism evidence="2 3">
    <name type="scientific">Heracleum sosnowskyi</name>
    <dbReference type="NCBI Taxonomy" id="360622"/>
    <lineage>
        <taxon>Eukaryota</taxon>
        <taxon>Viridiplantae</taxon>
        <taxon>Streptophyta</taxon>
        <taxon>Embryophyta</taxon>
        <taxon>Tracheophyta</taxon>
        <taxon>Spermatophyta</taxon>
        <taxon>Magnoliopsida</taxon>
        <taxon>eudicotyledons</taxon>
        <taxon>Gunneridae</taxon>
        <taxon>Pentapetalae</taxon>
        <taxon>asterids</taxon>
        <taxon>campanulids</taxon>
        <taxon>Apiales</taxon>
        <taxon>Apiaceae</taxon>
        <taxon>Apioideae</taxon>
        <taxon>apioid superclade</taxon>
        <taxon>Tordylieae</taxon>
        <taxon>Tordyliinae</taxon>
        <taxon>Heracleum</taxon>
    </lineage>
</organism>
<comment type="caution">
    <text evidence="2">The sequence shown here is derived from an EMBL/GenBank/DDBJ whole genome shotgun (WGS) entry which is preliminary data.</text>
</comment>
<keyword evidence="3" id="KW-1185">Reference proteome</keyword>
<reference evidence="2" key="2">
    <citation type="submission" date="2023-05" db="EMBL/GenBank/DDBJ databases">
        <authorList>
            <person name="Schelkunov M.I."/>
        </authorList>
    </citation>
    <scope>NUCLEOTIDE SEQUENCE</scope>
    <source>
        <strain evidence="2">Hsosn_3</strain>
        <tissue evidence="2">Leaf</tissue>
    </source>
</reference>
<proteinExistence type="predicted"/>
<dbReference type="SUPFAM" id="SSF50249">
    <property type="entry name" value="Nucleic acid-binding proteins"/>
    <property type="match status" value="1"/>
</dbReference>
<evidence type="ECO:0000313" key="3">
    <source>
        <dbReference type="Proteomes" id="UP001237642"/>
    </source>
</evidence>
<dbReference type="EMBL" id="JAUIZM010000006">
    <property type="protein sequence ID" value="KAK1379413.1"/>
    <property type="molecule type" value="Genomic_DNA"/>
</dbReference>
<reference evidence="2" key="1">
    <citation type="submission" date="2023-02" db="EMBL/GenBank/DDBJ databases">
        <title>Genome of toxic invasive species Heracleum sosnowskyi carries increased number of genes despite the absence of recent whole-genome duplications.</title>
        <authorList>
            <person name="Schelkunov M."/>
            <person name="Shtratnikova V."/>
            <person name="Makarenko M."/>
            <person name="Klepikova A."/>
            <person name="Omelchenko D."/>
            <person name="Novikova G."/>
            <person name="Obukhova E."/>
            <person name="Bogdanov V."/>
            <person name="Penin A."/>
            <person name="Logacheva M."/>
        </authorList>
    </citation>
    <scope>NUCLEOTIDE SEQUENCE</scope>
    <source>
        <strain evidence="2">Hsosn_3</strain>
        <tissue evidence="2">Leaf</tissue>
    </source>
</reference>